<name>A0ABU2MJW3_9ACTN</name>
<evidence type="ECO:0000256" key="3">
    <source>
        <dbReference type="ARBA" id="ARBA00022692"/>
    </source>
</evidence>
<accession>A0ABU2MJW3</accession>
<protein>
    <submittedName>
        <fullName evidence="10">ABC transporter permease</fullName>
    </submittedName>
</protein>
<evidence type="ECO:0000256" key="7">
    <source>
        <dbReference type="SAM" id="MobiDB-lite"/>
    </source>
</evidence>
<feature type="domain" description="ABC3 transporter permease C-terminal" evidence="9">
    <location>
        <begin position="291"/>
        <end position="402"/>
    </location>
</feature>
<keyword evidence="2" id="KW-1003">Cell membrane</keyword>
<reference evidence="11" key="1">
    <citation type="submission" date="2023-07" db="EMBL/GenBank/DDBJ databases">
        <title>30 novel species of actinomycetes from the DSMZ collection.</title>
        <authorList>
            <person name="Nouioui I."/>
        </authorList>
    </citation>
    <scope>NUCLEOTIDE SEQUENCE [LARGE SCALE GENOMIC DNA]</scope>
    <source>
        <strain evidence="11">DSM 44938</strain>
    </source>
</reference>
<evidence type="ECO:0000256" key="2">
    <source>
        <dbReference type="ARBA" id="ARBA00022475"/>
    </source>
</evidence>
<evidence type="ECO:0000256" key="4">
    <source>
        <dbReference type="ARBA" id="ARBA00022989"/>
    </source>
</evidence>
<evidence type="ECO:0000256" key="1">
    <source>
        <dbReference type="ARBA" id="ARBA00004651"/>
    </source>
</evidence>
<dbReference type="PANTHER" id="PTHR30572:SF4">
    <property type="entry name" value="ABC TRANSPORTER PERMEASE YTRF"/>
    <property type="match status" value="1"/>
</dbReference>
<dbReference type="PANTHER" id="PTHR30572">
    <property type="entry name" value="MEMBRANE COMPONENT OF TRANSPORTER-RELATED"/>
    <property type="match status" value="1"/>
</dbReference>
<dbReference type="Pfam" id="PF02687">
    <property type="entry name" value="FtsX"/>
    <property type="match status" value="1"/>
</dbReference>
<keyword evidence="4 8" id="KW-1133">Transmembrane helix</keyword>
<evidence type="ECO:0000256" key="6">
    <source>
        <dbReference type="ARBA" id="ARBA00038076"/>
    </source>
</evidence>
<proteinExistence type="inferred from homology"/>
<evidence type="ECO:0000256" key="5">
    <source>
        <dbReference type="ARBA" id="ARBA00023136"/>
    </source>
</evidence>
<feature type="region of interest" description="Disordered" evidence="7">
    <location>
        <begin position="1"/>
        <end position="26"/>
    </location>
</feature>
<comment type="subcellular location">
    <subcellularLocation>
        <location evidence="1">Cell membrane</location>
        <topology evidence="1">Multi-pass membrane protein</topology>
    </subcellularLocation>
</comment>
<keyword evidence="3 8" id="KW-0812">Transmembrane</keyword>
<feature type="transmembrane region" description="Helical" evidence="8">
    <location>
        <begin position="67"/>
        <end position="86"/>
    </location>
</feature>
<feature type="compositionally biased region" description="Basic and acidic residues" evidence="7">
    <location>
        <begin position="12"/>
        <end position="26"/>
    </location>
</feature>
<dbReference type="EMBL" id="JAVREL010000002">
    <property type="protein sequence ID" value="MDT0341727.1"/>
    <property type="molecule type" value="Genomic_DNA"/>
</dbReference>
<dbReference type="Proteomes" id="UP001183246">
    <property type="component" value="Unassembled WGS sequence"/>
</dbReference>
<gene>
    <name evidence="10" type="ORF">RM590_03595</name>
</gene>
<comment type="caution">
    <text evidence="10">The sequence shown here is derived from an EMBL/GenBank/DDBJ whole genome shotgun (WGS) entry which is preliminary data.</text>
</comment>
<feature type="transmembrane region" description="Helical" evidence="8">
    <location>
        <begin position="288"/>
        <end position="309"/>
    </location>
</feature>
<evidence type="ECO:0000313" key="11">
    <source>
        <dbReference type="Proteomes" id="UP001183246"/>
    </source>
</evidence>
<feature type="transmembrane region" description="Helical" evidence="8">
    <location>
        <begin position="338"/>
        <end position="359"/>
    </location>
</feature>
<organism evidence="10 11">
    <name type="scientific">Streptomyces litchfieldiae</name>
    <dbReference type="NCBI Taxonomy" id="3075543"/>
    <lineage>
        <taxon>Bacteria</taxon>
        <taxon>Bacillati</taxon>
        <taxon>Actinomycetota</taxon>
        <taxon>Actinomycetes</taxon>
        <taxon>Kitasatosporales</taxon>
        <taxon>Streptomycetaceae</taxon>
        <taxon>Streptomyces</taxon>
    </lineage>
</organism>
<dbReference type="InterPro" id="IPR003838">
    <property type="entry name" value="ABC3_permease_C"/>
</dbReference>
<dbReference type="InterPro" id="IPR050250">
    <property type="entry name" value="Macrolide_Exporter_MacB"/>
</dbReference>
<evidence type="ECO:0000313" key="10">
    <source>
        <dbReference type="EMBL" id="MDT0341727.1"/>
    </source>
</evidence>
<evidence type="ECO:0000259" key="9">
    <source>
        <dbReference type="Pfam" id="PF02687"/>
    </source>
</evidence>
<comment type="similarity">
    <text evidence="6">Belongs to the ABC-4 integral membrane protein family.</text>
</comment>
<evidence type="ECO:0000256" key="8">
    <source>
        <dbReference type="SAM" id="Phobius"/>
    </source>
</evidence>
<feature type="transmembrane region" description="Helical" evidence="8">
    <location>
        <begin position="379"/>
        <end position="402"/>
    </location>
</feature>
<feature type="compositionally biased region" description="Basic residues" evidence="7">
    <location>
        <begin position="1"/>
        <end position="10"/>
    </location>
</feature>
<keyword evidence="11" id="KW-1185">Reference proteome</keyword>
<keyword evidence="5 8" id="KW-0472">Membrane</keyword>
<dbReference type="RefSeq" id="WP_311702876.1">
    <property type="nucleotide sequence ID" value="NZ_JAVREL010000002.1"/>
</dbReference>
<sequence length="405" mass="41190">MRRGAGHGLRHAPGDRAARRDPHRTLRRDAGPLLARAAFALLGVPLRLSRVAGHLAAHNSRAQAGRLAAVVTPLTLLVAMACTVLFTQTTLGDAAERQARDGVVADWVVAADGPGVPGEAADRLRELPGVAAVTEMAHTTVRTPGLDKYAAQGVTPGGLADTLDLAVTEGSLDELDENGVAVSDVVADGAGLAPGSEMKLVLGDGTPVTRTVVAVYDRGLGFGEVTLAHELVAAHVDNPLADAVLVAAEGVGRAELAEAVGDFPGVAVHEAGFVADVRAARQQDGAEVAFLAMGLVLAFATIASVNTLAMSTAERSREFALLRLVGTTRRQVLRMLRLESLAVAGIAVVLGTGISLATLTAFSQGMMGEAAPAVSPAGYLAVVATATGLALAATAVPGRIALGRP</sequence>